<reference evidence="1" key="1">
    <citation type="submission" date="2021-01" db="EMBL/GenBank/DDBJ databases">
        <title>Modified the classification status of verrucomicrobia.</title>
        <authorList>
            <person name="Feng X."/>
        </authorList>
    </citation>
    <scope>NUCLEOTIDE SEQUENCE</scope>
    <source>
        <strain evidence="1">_KCTC 22039</strain>
    </source>
</reference>
<dbReference type="PRINTS" id="PR00420">
    <property type="entry name" value="RNGMNOXGNASE"/>
</dbReference>
<sequence length="343" mass="37912">MMAQQIHIIGGGLAGLSLANGLAARGIAVQVYEKRRYPQHRVCGEFICGVSEGVLNKLHIQPALADSIIHRQLSWHVGDRQVLSSALPTPAYSISRFQLDHRLADQLIAAGGSISYGKVASRSDAGWVNAQGKNYRPTNTHKNDGWIGLKIHLYHQTDGLEMHLANNGYIGLCSIDSKRSNVCGLFRLNRQLKGKGLELIINYLRDGGLNQLADQLAKCDYDKQSFSAIAGFEFGDQPAESDRFCIGDAASLIEPFTGNGMSMALESAALAVDPLVEYANGNASWLDTCASYRNAHHDKFHKRQRMANSLHPLMLNKHGQWLLSQLCRTRLLPFKSIFHHLRT</sequence>
<evidence type="ECO:0000313" key="1">
    <source>
        <dbReference type="EMBL" id="MBK1790261.1"/>
    </source>
</evidence>
<dbReference type="EMBL" id="JAENIM010000021">
    <property type="protein sequence ID" value="MBK1790261.1"/>
    <property type="molecule type" value="Genomic_DNA"/>
</dbReference>
<dbReference type="PANTHER" id="PTHR42685">
    <property type="entry name" value="GERANYLGERANYL DIPHOSPHATE REDUCTASE"/>
    <property type="match status" value="1"/>
</dbReference>
<evidence type="ECO:0000313" key="2">
    <source>
        <dbReference type="Proteomes" id="UP000624703"/>
    </source>
</evidence>
<dbReference type="InterPro" id="IPR050407">
    <property type="entry name" value="Geranylgeranyl_reductase"/>
</dbReference>
<dbReference type="InterPro" id="IPR036188">
    <property type="entry name" value="FAD/NAD-bd_sf"/>
</dbReference>
<accession>A0A8J7MCX7</accession>
<dbReference type="Gene3D" id="3.50.50.60">
    <property type="entry name" value="FAD/NAD(P)-binding domain"/>
    <property type="match status" value="2"/>
</dbReference>
<dbReference type="RefSeq" id="WP_200310298.1">
    <property type="nucleotide sequence ID" value="NZ_JAENIM010000021.1"/>
</dbReference>
<keyword evidence="2" id="KW-1185">Reference proteome</keyword>
<organism evidence="1 2">
    <name type="scientific">Persicirhabdus sediminis</name>
    <dbReference type="NCBI Taxonomy" id="454144"/>
    <lineage>
        <taxon>Bacteria</taxon>
        <taxon>Pseudomonadati</taxon>
        <taxon>Verrucomicrobiota</taxon>
        <taxon>Verrucomicrobiia</taxon>
        <taxon>Verrucomicrobiales</taxon>
        <taxon>Verrucomicrobiaceae</taxon>
        <taxon>Persicirhabdus</taxon>
    </lineage>
</organism>
<comment type="caution">
    <text evidence="1">The sequence shown here is derived from an EMBL/GenBank/DDBJ whole genome shotgun (WGS) entry which is preliminary data.</text>
</comment>
<dbReference type="PANTHER" id="PTHR42685:SF21">
    <property type="entry name" value="DEHYDROGENASE (FLAVOPROTEIN)-LIKE PROTEIN"/>
    <property type="match status" value="1"/>
</dbReference>
<dbReference type="Gene3D" id="3.30.9.100">
    <property type="match status" value="1"/>
</dbReference>
<dbReference type="Proteomes" id="UP000624703">
    <property type="component" value="Unassembled WGS sequence"/>
</dbReference>
<name>A0A8J7MCX7_9BACT</name>
<gene>
    <name evidence="1" type="ORF">JIN82_03715</name>
</gene>
<dbReference type="AlphaFoldDB" id="A0A8J7MCX7"/>
<dbReference type="Pfam" id="PF13450">
    <property type="entry name" value="NAD_binding_8"/>
    <property type="match status" value="1"/>
</dbReference>
<protein>
    <submittedName>
        <fullName evidence="1">NAD(P)-binding protein</fullName>
    </submittedName>
</protein>
<dbReference type="SUPFAM" id="SSF51905">
    <property type="entry name" value="FAD/NAD(P)-binding domain"/>
    <property type="match status" value="1"/>
</dbReference>
<proteinExistence type="predicted"/>